<accession>A0A814MEM4</accession>
<dbReference type="EMBL" id="CAJNOQ010004898">
    <property type="protein sequence ID" value="CAF1078316.1"/>
    <property type="molecule type" value="Genomic_DNA"/>
</dbReference>
<comment type="caution">
    <text evidence="2">The sequence shown here is derived from an EMBL/GenBank/DDBJ whole genome shotgun (WGS) entry which is preliminary data.</text>
</comment>
<dbReference type="InterPro" id="IPR012337">
    <property type="entry name" value="RNaseH-like_sf"/>
</dbReference>
<protein>
    <recommendedName>
        <fullName evidence="1">Integrase catalytic domain-containing protein</fullName>
    </recommendedName>
</protein>
<dbReference type="Proteomes" id="UP000663829">
    <property type="component" value="Unassembled WGS sequence"/>
</dbReference>
<sequence>MGDNSQELMTLDYDLPTVIIEGDNGAKKDTVVNDGSTIDLREDSDNSNDNREKAVNAKVEDYKNGLSLSMREKSMISYRYASRIINTLRHETAGKKVGIDCKFHSWCRQCFKIDISSGVEITGHGDRDKMRHEINQYYFWIPSKVVDIFLSTCIACQVRKPLKSHIVSTSIVPIGSLTRLEIDLTGLRIRPDGDYKWILHCKDHFSKFSWAYPLRTKEAAHVAQNLSSLFYQFGLSWVIRILYQLNALFFLFSSKILQSDNGKEFTAGVIKDLKLIWPGLAIINGRPRHPQSQGLVERSNSTLCDILDKILQDRGADRWTECLPVAVYSMNTSLARDIKTTPFE</sequence>
<dbReference type="SUPFAM" id="SSF53098">
    <property type="entry name" value="Ribonuclease H-like"/>
    <property type="match status" value="1"/>
</dbReference>
<reference evidence="2" key="1">
    <citation type="submission" date="2021-02" db="EMBL/GenBank/DDBJ databases">
        <authorList>
            <person name="Nowell W R."/>
        </authorList>
    </citation>
    <scope>NUCLEOTIDE SEQUENCE</scope>
</reference>
<evidence type="ECO:0000313" key="3">
    <source>
        <dbReference type="EMBL" id="CAF3844550.1"/>
    </source>
</evidence>
<evidence type="ECO:0000313" key="4">
    <source>
        <dbReference type="Proteomes" id="UP000663829"/>
    </source>
</evidence>
<dbReference type="EMBL" id="CAJOBC010004898">
    <property type="protein sequence ID" value="CAF3844550.1"/>
    <property type="molecule type" value="Genomic_DNA"/>
</dbReference>
<dbReference type="InterPro" id="IPR052160">
    <property type="entry name" value="Gypsy_RT_Integrase-like"/>
</dbReference>
<dbReference type="GO" id="GO:0003676">
    <property type="term" value="F:nucleic acid binding"/>
    <property type="evidence" value="ECO:0007669"/>
    <property type="project" value="InterPro"/>
</dbReference>
<evidence type="ECO:0000259" key="1">
    <source>
        <dbReference type="PROSITE" id="PS50994"/>
    </source>
</evidence>
<dbReference type="AlphaFoldDB" id="A0A814MEM4"/>
<proteinExistence type="predicted"/>
<dbReference type="GO" id="GO:0015074">
    <property type="term" value="P:DNA integration"/>
    <property type="evidence" value="ECO:0007669"/>
    <property type="project" value="InterPro"/>
</dbReference>
<dbReference type="InterPro" id="IPR036397">
    <property type="entry name" value="RNaseH_sf"/>
</dbReference>
<keyword evidence="4" id="KW-1185">Reference proteome</keyword>
<feature type="domain" description="Integrase catalytic" evidence="1">
    <location>
        <begin position="169"/>
        <end position="344"/>
    </location>
</feature>
<gene>
    <name evidence="2" type="ORF">GPM918_LOCUS17640</name>
    <name evidence="3" type="ORF">SRO942_LOCUS17637</name>
</gene>
<name>A0A814MEM4_9BILA</name>
<dbReference type="Proteomes" id="UP000681722">
    <property type="component" value="Unassembled WGS sequence"/>
</dbReference>
<dbReference type="Gene3D" id="3.30.420.10">
    <property type="entry name" value="Ribonuclease H-like superfamily/Ribonuclease H"/>
    <property type="match status" value="1"/>
</dbReference>
<dbReference type="InterPro" id="IPR001584">
    <property type="entry name" value="Integrase_cat-core"/>
</dbReference>
<evidence type="ECO:0000313" key="2">
    <source>
        <dbReference type="EMBL" id="CAF1078316.1"/>
    </source>
</evidence>
<dbReference type="OrthoDB" id="1935113at2759"/>
<dbReference type="PANTHER" id="PTHR47266">
    <property type="entry name" value="ENDONUCLEASE-RELATED"/>
    <property type="match status" value="1"/>
</dbReference>
<organism evidence="2 4">
    <name type="scientific">Didymodactylos carnosus</name>
    <dbReference type="NCBI Taxonomy" id="1234261"/>
    <lineage>
        <taxon>Eukaryota</taxon>
        <taxon>Metazoa</taxon>
        <taxon>Spiralia</taxon>
        <taxon>Gnathifera</taxon>
        <taxon>Rotifera</taxon>
        <taxon>Eurotatoria</taxon>
        <taxon>Bdelloidea</taxon>
        <taxon>Philodinida</taxon>
        <taxon>Philodinidae</taxon>
        <taxon>Didymodactylos</taxon>
    </lineage>
</organism>
<dbReference type="PROSITE" id="PS50994">
    <property type="entry name" value="INTEGRASE"/>
    <property type="match status" value="1"/>
</dbReference>